<dbReference type="EMBL" id="CAJNNV010004957">
    <property type="protein sequence ID" value="CAE8591471.1"/>
    <property type="molecule type" value="Genomic_DNA"/>
</dbReference>
<dbReference type="OrthoDB" id="71307at2759"/>
<dbReference type="GO" id="GO:0071546">
    <property type="term" value="C:pi-body"/>
    <property type="evidence" value="ECO:0007669"/>
    <property type="project" value="TreeGrafter"/>
</dbReference>
<organism evidence="1 2">
    <name type="scientific">Polarella glacialis</name>
    <name type="common">Dinoflagellate</name>
    <dbReference type="NCBI Taxonomy" id="89957"/>
    <lineage>
        <taxon>Eukaryota</taxon>
        <taxon>Sar</taxon>
        <taxon>Alveolata</taxon>
        <taxon>Dinophyceae</taxon>
        <taxon>Suessiales</taxon>
        <taxon>Suessiaceae</taxon>
        <taxon>Polarella</taxon>
    </lineage>
</organism>
<proteinExistence type="predicted"/>
<dbReference type="PANTHER" id="PTHR24157">
    <property type="entry name" value="ANKYRIN REPEAT, SAM AND BASIC LEUCINE ZIPPER DOMAIN-CONTAINING PROTEIN 1"/>
    <property type="match status" value="1"/>
</dbReference>
<evidence type="ECO:0000313" key="1">
    <source>
        <dbReference type="EMBL" id="CAE8591471.1"/>
    </source>
</evidence>
<dbReference type="SUPFAM" id="SSF48403">
    <property type="entry name" value="Ankyrin repeat"/>
    <property type="match status" value="1"/>
</dbReference>
<sequence>MEGPHFESQRRKGDPLAARPRIHGSKYVDALPEQDQQLENAIVMGDLAWVKDAVKKGANVNCRVDEKGSTPLMLACEGGWAHLVRYIVENTDVDLDAVDSGGFNATDVSAYHGFLSWEDRGRNADVADIVTYLKDKGLEYTWRGAVIGGDVDRINEFLENGQDIEERTGYFCEGNYQYTGFQMAMKFGRMNIARYLMVLGAVCPRDICEMQMPYESELRGFT</sequence>
<protein>
    <submittedName>
        <fullName evidence="1">Uncharacterized protein</fullName>
    </submittedName>
</protein>
<keyword evidence="2" id="KW-1185">Reference proteome</keyword>
<name>A0A813DU56_POLGL</name>
<accession>A0A813DU56</accession>
<reference evidence="1" key="1">
    <citation type="submission" date="2021-02" db="EMBL/GenBank/DDBJ databases">
        <authorList>
            <person name="Dougan E. K."/>
            <person name="Rhodes N."/>
            <person name="Thang M."/>
            <person name="Chan C."/>
        </authorList>
    </citation>
    <scope>NUCLEOTIDE SEQUENCE</scope>
</reference>
<comment type="caution">
    <text evidence="1">The sequence shown here is derived from an EMBL/GenBank/DDBJ whole genome shotgun (WGS) entry which is preliminary data.</text>
</comment>
<dbReference type="Gene3D" id="1.25.40.20">
    <property type="entry name" value="Ankyrin repeat-containing domain"/>
    <property type="match status" value="1"/>
</dbReference>
<dbReference type="InterPro" id="IPR002110">
    <property type="entry name" value="Ankyrin_rpt"/>
</dbReference>
<dbReference type="Pfam" id="PF12796">
    <property type="entry name" value="Ank_2"/>
    <property type="match status" value="1"/>
</dbReference>
<dbReference type="PANTHER" id="PTHR24157:SF3">
    <property type="entry name" value="ANKYRIN REPEAT, SAM AND BASIC LEUCINE ZIPPER DOMAIN-CONTAINING PROTEIN 1"/>
    <property type="match status" value="1"/>
</dbReference>
<dbReference type="Proteomes" id="UP000654075">
    <property type="component" value="Unassembled WGS sequence"/>
</dbReference>
<evidence type="ECO:0000313" key="2">
    <source>
        <dbReference type="Proteomes" id="UP000654075"/>
    </source>
</evidence>
<dbReference type="SMART" id="SM00248">
    <property type="entry name" value="ANK"/>
    <property type="match status" value="2"/>
</dbReference>
<dbReference type="AlphaFoldDB" id="A0A813DU56"/>
<dbReference type="InterPro" id="IPR036770">
    <property type="entry name" value="Ankyrin_rpt-contain_sf"/>
</dbReference>
<gene>
    <name evidence="1" type="ORF">PGLA1383_LOCUS10141</name>
</gene>